<protein>
    <submittedName>
        <fullName evidence="5">F-box and WD domain-containingprotein</fullName>
    </submittedName>
</protein>
<dbReference type="SMART" id="SM00256">
    <property type="entry name" value="FBOX"/>
    <property type="match status" value="1"/>
</dbReference>
<evidence type="ECO:0000313" key="6">
    <source>
        <dbReference type="Proteomes" id="UP001610728"/>
    </source>
</evidence>
<feature type="region of interest" description="Disordered" evidence="3">
    <location>
        <begin position="1"/>
        <end position="76"/>
    </location>
</feature>
<evidence type="ECO:0000313" key="5">
    <source>
        <dbReference type="EMBL" id="KAL2890708.1"/>
    </source>
</evidence>
<evidence type="ECO:0000259" key="4">
    <source>
        <dbReference type="PROSITE" id="PS50181"/>
    </source>
</evidence>
<evidence type="ECO:0000256" key="2">
    <source>
        <dbReference type="PROSITE-ProRule" id="PRU00221"/>
    </source>
</evidence>
<feature type="compositionally biased region" description="Polar residues" evidence="3">
    <location>
        <begin position="1128"/>
        <end position="1137"/>
    </location>
</feature>
<dbReference type="SUPFAM" id="SSF81383">
    <property type="entry name" value="F-box domain"/>
    <property type="match status" value="1"/>
</dbReference>
<dbReference type="EMBL" id="JABSNW010000001">
    <property type="protein sequence ID" value="KAL2890708.1"/>
    <property type="molecule type" value="Genomic_DNA"/>
</dbReference>
<dbReference type="PROSITE" id="PS50082">
    <property type="entry name" value="WD_REPEATS_2"/>
    <property type="match status" value="1"/>
</dbReference>
<feature type="compositionally biased region" description="Low complexity" evidence="3">
    <location>
        <begin position="35"/>
        <end position="66"/>
    </location>
</feature>
<comment type="similarity">
    <text evidence="1">Belongs to the WD repeat MET30/SCONB/SCON-2 family.</text>
</comment>
<name>A0ABR4MQZ7_9PEZI</name>
<dbReference type="SMART" id="SM00726">
    <property type="entry name" value="UIM"/>
    <property type="match status" value="2"/>
</dbReference>
<dbReference type="PROSITE" id="PS50181">
    <property type="entry name" value="FBOX"/>
    <property type="match status" value="1"/>
</dbReference>
<dbReference type="Gene3D" id="1.20.1280.50">
    <property type="match status" value="1"/>
</dbReference>
<organism evidence="5 6">
    <name type="scientific">Ceratocystis lukuohia</name>
    <dbReference type="NCBI Taxonomy" id="2019550"/>
    <lineage>
        <taxon>Eukaryota</taxon>
        <taxon>Fungi</taxon>
        <taxon>Dikarya</taxon>
        <taxon>Ascomycota</taxon>
        <taxon>Pezizomycotina</taxon>
        <taxon>Sordariomycetes</taxon>
        <taxon>Hypocreomycetidae</taxon>
        <taxon>Microascales</taxon>
        <taxon>Ceratocystidaceae</taxon>
        <taxon>Ceratocystis</taxon>
    </lineage>
</organism>
<evidence type="ECO:0000256" key="1">
    <source>
        <dbReference type="ARBA" id="ARBA00007968"/>
    </source>
</evidence>
<dbReference type="SUPFAM" id="SSF50978">
    <property type="entry name" value="WD40 repeat-like"/>
    <property type="match status" value="1"/>
</dbReference>
<reference evidence="5 6" key="1">
    <citation type="submission" date="2020-05" db="EMBL/GenBank/DDBJ databases">
        <title>Ceratocystis lukuohia genome.</title>
        <authorList>
            <person name="Harrington T.C."/>
            <person name="Kim K."/>
            <person name="Mayers C.G."/>
        </authorList>
    </citation>
    <scope>NUCLEOTIDE SEQUENCE [LARGE SCALE GENOMIC DNA]</scope>
    <source>
        <strain evidence="5 6">C4212</strain>
    </source>
</reference>
<feature type="compositionally biased region" description="Polar residues" evidence="3">
    <location>
        <begin position="958"/>
        <end position="978"/>
    </location>
</feature>
<keyword evidence="2" id="KW-0853">WD repeat</keyword>
<feature type="compositionally biased region" description="Basic and acidic residues" evidence="3">
    <location>
        <begin position="997"/>
        <end position="1014"/>
    </location>
</feature>
<dbReference type="InterPro" id="IPR036047">
    <property type="entry name" value="F-box-like_dom_sf"/>
</dbReference>
<dbReference type="RefSeq" id="XP_070861888.1">
    <property type="nucleotide sequence ID" value="XM_071005314.1"/>
</dbReference>
<feature type="compositionally biased region" description="Basic and acidic residues" evidence="3">
    <location>
        <begin position="129"/>
        <end position="142"/>
    </location>
</feature>
<feature type="compositionally biased region" description="Low complexity" evidence="3">
    <location>
        <begin position="1039"/>
        <end position="1048"/>
    </location>
</feature>
<dbReference type="InterPro" id="IPR001680">
    <property type="entry name" value="WD40_rpt"/>
</dbReference>
<evidence type="ECO:0000256" key="3">
    <source>
        <dbReference type="SAM" id="MobiDB-lite"/>
    </source>
</evidence>
<dbReference type="Gene3D" id="2.130.10.10">
    <property type="entry name" value="YVTN repeat-like/Quinoprotein amine dehydrogenase"/>
    <property type="match status" value="1"/>
</dbReference>
<feature type="compositionally biased region" description="Low complexity" evidence="3">
    <location>
        <begin position="261"/>
        <end position="275"/>
    </location>
</feature>
<feature type="region of interest" description="Disordered" evidence="3">
    <location>
        <begin position="1156"/>
        <end position="1180"/>
    </location>
</feature>
<dbReference type="InterPro" id="IPR015943">
    <property type="entry name" value="WD40/YVTN_repeat-like_dom_sf"/>
</dbReference>
<feature type="repeat" description="WD" evidence="2">
    <location>
        <begin position="770"/>
        <end position="800"/>
    </location>
</feature>
<feature type="region of interest" description="Disordered" evidence="3">
    <location>
        <begin position="1033"/>
        <end position="1139"/>
    </location>
</feature>
<feature type="region of interest" description="Disordered" evidence="3">
    <location>
        <begin position="255"/>
        <end position="275"/>
    </location>
</feature>
<dbReference type="InterPro" id="IPR003903">
    <property type="entry name" value="UIM_dom"/>
</dbReference>
<accession>A0ABR4MQZ7</accession>
<feature type="compositionally biased region" description="Basic and acidic residues" evidence="3">
    <location>
        <begin position="1057"/>
        <end position="1073"/>
    </location>
</feature>
<feature type="region of interest" description="Disordered" evidence="3">
    <location>
        <begin position="553"/>
        <end position="575"/>
    </location>
</feature>
<gene>
    <name evidence="5" type="ORF">HOO65_010066</name>
</gene>
<dbReference type="Pfam" id="PF12937">
    <property type="entry name" value="F-box-like"/>
    <property type="match status" value="1"/>
</dbReference>
<sequence length="1180" mass="128561">MQPEPPETIQQSLRITSSPQQHLSYQDGYRIAPHGPLSTDPSSGSGSGSGSSSSLGTSSGLSTGSPFREDDGLGDSDELETAFQNYLCGINGRRSDKRAIGSNHVSHSQQSRGARIAEYERLAASQPGKETKSSRIQGKEPELPVNPNAVKLDELPVEIMILIVSHLDAESQASIVLVSRRFNDLMSAHHVWRLGFSRFFPAGQSLMRSSQVQARNADNAQTIIPHFARITALATWRTEYMLRTRLLRNLLRGRPGGGAHSIGSSSRSRGSNKKSNAVLTFNTKLPWLVTHLHAVFEDRSKGPRSIHGVSNMGVSSMGELDTGKVEAGGVDDHFMVSQAERVFPMMTLYGLGEDYAAVPNVMDVSEPFGFIAGEGCPGGRPFYRSRIERRTCYLWTGVNDTQEHPAELPRIPHSTEGISATWMAKKTEILSSTEAMIGMVTGSTLGIVTAYSVGGSSLATGVHFSRGEMTARWAVCPGVPIIGLKIDDNYSLQRKSAARVWAVVLNALGEVFYLKQGPTPKADYAKHLDVANKWCSGLSAKWHLIEETRRVARSSPLSTRPEELEETPPPNLDMSAPQADRILAARKIETFLSHRPLYFRHRFLGWDMRRRLEVDFANEDANRRGETVLVIDCGYGPDQQRPAVTRYVRSCAAASGLFAPITTGTFQPMGVPDADCWGQTEFAVRDFCQTKITASAIDVSKYAVTTFAEDVNAAINGAAPGYPDGFTPQSPNDIPGYRGRYIAVGTDVGKVIVWDIRDSQADVVAPVRIIQTHSPEITSVALNALYLVHGGSDGLVQAWDPLASILEPLRTINSKTNGQVPRNMAALNPTRPFEEYSHVGAIYLDPDPSALRGLVSFGAMVRFWTYSSPKKLSRHRRRRAGGDFHGRPLTRRGHNITSYIAAEKAEIHREEQRRTREEEYLRKRFGVGAFGDLNEEEALEYAQMISQDSFVDDEQRRNMSASVMESPNTNSPSDTASSLGSHIFVAEATAGSSGQHQRGDSSTEASADRSHGDAEAEFQLQIERALRLSLLEASGEADSSSPSNTPSSIGLAPQSAAHEDSRPSTENPSRDFGGHSPLNPPPKNSYTAPITYKAKTPNKKGRAKDQQPSLQACHLGPDLGPDLDFGSGSRSRVTPMSQEEADLELALRLSMQPEPVISASSGGEDWPDLTGSVGKGKGRI</sequence>
<feature type="region of interest" description="Disordered" evidence="3">
    <location>
        <begin position="950"/>
        <end position="978"/>
    </location>
</feature>
<dbReference type="GeneID" id="98114312"/>
<proteinExistence type="inferred from homology"/>
<feature type="region of interest" description="Disordered" evidence="3">
    <location>
        <begin position="990"/>
        <end position="1015"/>
    </location>
</feature>
<dbReference type="InterPro" id="IPR036322">
    <property type="entry name" value="WD40_repeat_dom_sf"/>
</dbReference>
<feature type="region of interest" description="Disordered" evidence="3">
    <location>
        <begin position="122"/>
        <end position="143"/>
    </location>
</feature>
<keyword evidence="6" id="KW-1185">Reference proteome</keyword>
<feature type="compositionally biased region" description="Polar residues" evidence="3">
    <location>
        <begin position="8"/>
        <end position="24"/>
    </location>
</feature>
<dbReference type="Proteomes" id="UP001610728">
    <property type="component" value="Unassembled WGS sequence"/>
</dbReference>
<feature type="domain" description="F-box" evidence="4">
    <location>
        <begin position="149"/>
        <end position="195"/>
    </location>
</feature>
<comment type="caution">
    <text evidence="5">The sequence shown here is derived from an EMBL/GenBank/DDBJ whole genome shotgun (WGS) entry which is preliminary data.</text>
</comment>
<dbReference type="InterPro" id="IPR001810">
    <property type="entry name" value="F-box_dom"/>
</dbReference>